<sequence length="227" mass="24937">MGSGYNQTNVAILGFHKCSSGSPPPVLGCVVSLRNPIGRPVNLVSAFDLAKFNSRVKNRCSCLAVNDPLTAEMKCVAVRPSRVTTRDPRATPPCFLPVHSKWIKLCTLATRPQNTRSYKCCSLMAETDTREDECFIAVFPVYQIPLCVLRKGTKFSCYLQKYGSNKSPHRVFADILVKVSQLTDPILHEQANYALTSPKAVSFTILRTSYAAVCASKASRSTRKGGQ</sequence>
<protein>
    <submittedName>
        <fullName evidence="1">Uncharacterized protein</fullName>
    </submittedName>
</protein>
<accession>A0A5B7ERD0</accession>
<evidence type="ECO:0000313" key="1">
    <source>
        <dbReference type="EMBL" id="MPC35776.1"/>
    </source>
</evidence>
<dbReference type="AlphaFoldDB" id="A0A5B7ERD0"/>
<dbReference type="EMBL" id="VSRR010003342">
    <property type="protein sequence ID" value="MPC35776.1"/>
    <property type="molecule type" value="Genomic_DNA"/>
</dbReference>
<keyword evidence="2" id="KW-1185">Reference proteome</keyword>
<evidence type="ECO:0000313" key="2">
    <source>
        <dbReference type="Proteomes" id="UP000324222"/>
    </source>
</evidence>
<proteinExistence type="predicted"/>
<organism evidence="1 2">
    <name type="scientific">Portunus trituberculatus</name>
    <name type="common">Swimming crab</name>
    <name type="synonym">Neptunus trituberculatus</name>
    <dbReference type="NCBI Taxonomy" id="210409"/>
    <lineage>
        <taxon>Eukaryota</taxon>
        <taxon>Metazoa</taxon>
        <taxon>Ecdysozoa</taxon>
        <taxon>Arthropoda</taxon>
        <taxon>Crustacea</taxon>
        <taxon>Multicrustacea</taxon>
        <taxon>Malacostraca</taxon>
        <taxon>Eumalacostraca</taxon>
        <taxon>Eucarida</taxon>
        <taxon>Decapoda</taxon>
        <taxon>Pleocyemata</taxon>
        <taxon>Brachyura</taxon>
        <taxon>Eubrachyura</taxon>
        <taxon>Portunoidea</taxon>
        <taxon>Portunidae</taxon>
        <taxon>Portuninae</taxon>
        <taxon>Portunus</taxon>
    </lineage>
</organism>
<dbReference type="Proteomes" id="UP000324222">
    <property type="component" value="Unassembled WGS sequence"/>
</dbReference>
<reference evidence="1 2" key="1">
    <citation type="submission" date="2019-05" db="EMBL/GenBank/DDBJ databases">
        <title>Another draft genome of Portunus trituberculatus and its Hox gene families provides insights of decapod evolution.</title>
        <authorList>
            <person name="Jeong J.-H."/>
            <person name="Song I."/>
            <person name="Kim S."/>
            <person name="Choi T."/>
            <person name="Kim D."/>
            <person name="Ryu S."/>
            <person name="Kim W."/>
        </authorList>
    </citation>
    <scope>NUCLEOTIDE SEQUENCE [LARGE SCALE GENOMIC DNA]</scope>
    <source>
        <tissue evidence="1">Muscle</tissue>
    </source>
</reference>
<name>A0A5B7ERD0_PORTR</name>
<gene>
    <name evidence="1" type="ORF">E2C01_029211</name>
</gene>
<comment type="caution">
    <text evidence="1">The sequence shown here is derived from an EMBL/GenBank/DDBJ whole genome shotgun (WGS) entry which is preliminary data.</text>
</comment>